<dbReference type="Pfam" id="PF08263">
    <property type="entry name" value="LRRNT_2"/>
    <property type="match status" value="1"/>
</dbReference>
<evidence type="ECO:0000259" key="9">
    <source>
        <dbReference type="PROSITE" id="PS50011"/>
    </source>
</evidence>
<proteinExistence type="predicted"/>
<comment type="caution">
    <text evidence="10">The sequence shown here is derived from an EMBL/GenBank/DDBJ whole genome shotgun (WGS) entry which is preliminary data.</text>
</comment>
<dbReference type="Gene3D" id="1.10.510.10">
    <property type="entry name" value="Transferase(Phosphotransferase) domain 1"/>
    <property type="match status" value="1"/>
</dbReference>
<evidence type="ECO:0000256" key="6">
    <source>
        <dbReference type="ARBA" id="ARBA00022989"/>
    </source>
</evidence>
<dbReference type="InterPro" id="IPR001245">
    <property type="entry name" value="Ser-Thr/Tyr_kinase_cat_dom"/>
</dbReference>
<protein>
    <submittedName>
        <fullName evidence="10">Putative LRR receptor-like serine/threonine-protein kinase</fullName>
    </submittedName>
</protein>
<dbReference type="Pfam" id="PF07714">
    <property type="entry name" value="PK_Tyr_Ser-Thr"/>
    <property type="match status" value="1"/>
</dbReference>
<dbReference type="PROSITE" id="PS50011">
    <property type="entry name" value="PROTEIN_KINASE_DOM"/>
    <property type="match status" value="1"/>
</dbReference>
<keyword evidence="2" id="KW-0433">Leucine-rich repeat</keyword>
<dbReference type="Pfam" id="PF00560">
    <property type="entry name" value="LRR_1"/>
    <property type="match status" value="2"/>
</dbReference>
<dbReference type="GO" id="GO:0012505">
    <property type="term" value="C:endomembrane system"/>
    <property type="evidence" value="ECO:0007669"/>
    <property type="project" value="UniProtKB-SubCell"/>
</dbReference>
<dbReference type="AlphaFoldDB" id="A0A3L6FTP0"/>
<evidence type="ECO:0000313" key="10">
    <source>
        <dbReference type="EMBL" id="PWZ38247.1"/>
    </source>
</evidence>
<reference evidence="10 11" key="1">
    <citation type="journal article" date="2018" name="Nat. Genet.">
        <title>Extensive intraspecific gene order and gene structural variations between Mo17 and other maize genomes.</title>
        <authorList>
            <person name="Sun S."/>
            <person name="Zhou Y."/>
            <person name="Chen J."/>
            <person name="Shi J."/>
            <person name="Zhao H."/>
            <person name="Zhao H."/>
            <person name="Song W."/>
            <person name="Zhang M."/>
            <person name="Cui Y."/>
            <person name="Dong X."/>
            <person name="Liu H."/>
            <person name="Ma X."/>
            <person name="Jiao Y."/>
            <person name="Wang B."/>
            <person name="Wei X."/>
            <person name="Stein J.C."/>
            <person name="Glaubitz J.C."/>
            <person name="Lu F."/>
            <person name="Yu G."/>
            <person name="Liang C."/>
            <person name="Fengler K."/>
            <person name="Li B."/>
            <person name="Rafalski A."/>
            <person name="Schnable P.S."/>
            <person name="Ware D.H."/>
            <person name="Buckler E.S."/>
            <person name="Lai J."/>
        </authorList>
    </citation>
    <scope>NUCLEOTIDE SEQUENCE [LARGE SCALE GENOMIC DNA]</scope>
    <source>
        <strain evidence="11">cv. Missouri 17</strain>
        <tissue evidence="10">Seedling</tissue>
    </source>
</reference>
<comment type="subcellular location">
    <subcellularLocation>
        <location evidence="8">Endomembrane system</location>
        <topology evidence="8">Single-pass membrane protein</topology>
    </subcellularLocation>
    <subcellularLocation>
        <location evidence="1">Membrane</location>
        <topology evidence="1">Single-pass type I membrane protein</topology>
    </subcellularLocation>
</comment>
<dbReference type="InterPro" id="IPR011009">
    <property type="entry name" value="Kinase-like_dom_sf"/>
</dbReference>
<keyword evidence="4" id="KW-0732">Signal</keyword>
<keyword evidence="3" id="KW-0812">Transmembrane</keyword>
<evidence type="ECO:0000256" key="2">
    <source>
        <dbReference type="ARBA" id="ARBA00022614"/>
    </source>
</evidence>
<dbReference type="InterPro" id="IPR000719">
    <property type="entry name" value="Prot_kinase_dom"/>
</dbReference>
<sequence>MTVSLLLSCALCARFGYTPRLLGDKFIAADRCVLALPFPVSALLAFKRAIYQDPLSKLSDWNSKDEDPCAWSGVRCSGLNNRVVALVLDRNTFMGSIPKGIGMLHNLIELNLSSNQLAGPIPSEIGDMAKITKIDLHANRLDGTIPPELGKLGSLLELRLSNNCLTGIVPASNDSDVESASSSDQIGLCQLSQLTNIDLSYNFLVGDVPACLQQIQRSSLVGNCFQNNTSNRPLQQCETNQDRGKDNDADENVQKGLPEPLWLLILEVIAAVSLLCFLTLCTMTGLRRCRARSSGSGTSVPWTRAVSWKENTVISIDDDLLVNVPKISRQELAEACEDFSNIIGSSQETVVYKGTLKDGREIAVVSLSVPVIEMSRLSHENVAKMVGYCKESDPFSRMLVFQYPPNGTLYEHLHDGDGWQLSWPRRMKLALAISRALRYLHTELQPPFAVAALTSSSVYLTEDFSPKIIDFERWRYLATKPGFGSLNGGSVNSITDSRHKRFMDVQANTYAFGVILLELVSGRASVSKDTGGLVDWARKHLEQPEEFGKLVDPRLQSVNQESLGIVCNVANLCIDLEPSRRPSMSMIAAILEEGIEASAATLLRNSSLAWAEAELAIS</sequence>
<dbReference type="GO" id="GO:0004672">
    <property type="term" value="F:protein kinase activity"/>
    <property type="evidence" value="ECO:0007669"/>
    <property type="project" value="InterPro"/>
</dbReference>
<evidence type="ECO:0000256" key="5">
    <source>
        <dbReference type="ARBA" id="ARBA00022737"/>
    </source>
</evidence>
<keyword evidence="5" id="KW-0677">Repeat</keyword>
<dbReference type="InterPro" id="IPR001611">
    <property type="entry name" value="Leu-rich_rpt"/>
</dbReference>
<evidence type="ECO:0000256" key="1">
    <source>
        <dbReference type="ARBA" id="ARBA00004479"/>
    </source>
</evidence>
<dbReference type="GO" id="GO:0016020">
    <property type="term" value="C:membrane"/>
    <property type="evidence" value="ECO:0007669"/>
    <property type="project" value="UniProtKB-SubCell"/>
</dbReference>
<dbReference type="PANTHER" id="PTHR46084:SF19">
    <property type="entry name" value="PROTEIN KINASE DOMAIN-CONTAINING PROTEIN"/>
    <property type="match status" value="1"/>
</dbReference>
<dbReference type="Gene3D" id="3.80.10.10">
    <property type="entry name" value="Ribonuclease Inhibitor"/>
    <property type="match status" value="1"/>
</dbReference>
<gene>
    <name evidence="10" type="primary">At1g63430_1</name>
    <name evidence="10" type="ORF">Zm00014a_042221</name>
</gene>
<name>A0A3L6FTP0_MAIZE</name>
<keyword evidence="7" id="KW-0472">Membrane</keyword>
<accession>A0A3L6FTP0</accession>
<dbReference type="Gene3D" id="3.30.200.20">
    <property type="entry name" value="Phosphorylase Kinase, domain 1"/>
    <property type="match status" value="1"/>
</dbReference>
<dbReference type="FunFam" id="3.80.10.10:FF:000400">
    <property type="entry name" value="Nuclear pore complex protein NUP107"/>
    <property type="match status" value="1"/>
</dbReference>
<evidence type="ECO:0000313" key="11">
    <source>
        <dbReference type="Proteomes" id="UP000251960"/>
    </source>
</evidence>
<keyword evidence="10" id="KW-0418">Kinase</keyword>
<dbReference type="PANTHER" id="PTHR46084">
    <property type="entry name" value="PROTEIN MALE DISCOVERER 2"/>
    <property type="match status" value="1"/>
</dbReference>
<keyword evidence="10" id="KW-0675">Receptor</keyword>
<evidence type="ECO:0000256" key="8">
    <source>
        <dbReference type="ARBA" id="ARBA00037847"/>
    </source>
</evidence>
<dbReference type="SUPFAM" id="SSF52058">
    <property type="entry name" value="L domain-like"/>
    <property type="match status" value="1"/>
</dbReference>
<dbReference type="SUPFAM" id="SSF56112">
    <property type="entry name" value="Protein kinase-like (PK-like)"/>
    <property type="match status" value="1"/>
</dbReference>
<dbReference type="InterPro" id="IPR032675">
    <property type="entry name" value="LRR_dom_sf"/>
</dbReference>
<keyword evidence="6" id="KW-1133">Transmembrane helix</keyword>
<dbReference type="EMBL" id="NCVQ01000003">
    <property type="protein sequence ID" value="PWZ38247.1"/>
    <property type="molecule type" value="Genomic_DNA"/>
</dbReference>
<dbReference type="Proteomes" id="UP000251960">
    <property type="component" value="Chromosome 2"/>
</dbReference>
<feature type="domain" description="Protein kinase" evidence="9">
    <location>
        <begin position="286"/>
        <end position="595"/>
    </location>
</feature>
<organism evidence="10 11">
    <name type="scientific">Zea mays</name>
    <name type="common">Maize</name>
    <dbReference type="NCBI Taxonomy" id="4577"/>
    <lineage>
        <taxon>Eukaryota</taxon>
        <taxon>Viridiplantae</taxon>
        <taxon>Streptophyta</taxon>
        <taxon>Embryophyta</taxon>
        <taxon>Tracheophyta</taxon>
        <taxon>Spermatophyta</taxon>
        <taxon>Magnoliopsida</taxon>
        <taxon>Liliopsida</taxon>
        <taxon>Poales</taxon>
        <taxon>Poaceae</taxon>
        <taxon>PACMAD clade</taxon>
        <taxon>Panicoideae</taxon>
        <taxon>Andropogonodae</taxon>
        <taxon>Andropogoneae</taxon>
        <taxon>Tripsacinae</taxon>
        <taxon>Zea</taxon>
    </lineage>
</organism>
<dbReference type="ExpressionAtlas" id="A0A3L6FTP0">
    <property type="expression patterns" value="baseline and differential"/>
</dbReference>
<evidence type="ECO:0000256" key="7">
    <source>
        <dbReference type="ARBA" id="ARBA00023136"/>
    </source>
</evidence>
<keyword evidence="10" id="KW-0808">Transferase</keyword>
<evidence type="ECO:0000256" key="4">
    <source>
        <dbReference type="ARBA" id="ARBA00022729"/>
    </source>
</evidence>
<evidence type="ECO:0000256" key="3">
    <source>
        <dbReference type="ARBA" id="ARBA00022692"/>
    </source>
</evidence>
<dbReference type="GO" id="GO:0005524">
    <property type="term" value="F:ATP binding"/>
    <property type="evidence" value="ECO:0007669"/>
    <property type="project" value="InterPro"/>
</dbReference>
<dbReference type="InterPro" id="IPR013210">
    <property type="entry name" value="LRR_N_plant-typ"/>
</dbReference>